<comment type="caution">
    <text evidence="1">The sequence shown here is derived from an EMBL/GenBank/DDBJ whole genome shotgun (WGS) entry which is preliminary data.</text>
</comment>
<organism evidence="1 2">
    <name type="scientific">Chaetomium tenue</name>
    <dbReference type="NCBI Taxonomy" id="1854479"/>
    <lineage>
        <taxon>Eukaryota</taxon>
        <taxon>Fungi</taxon>
        <taxon>Dikarya</taxon>
        <taxon>Ascomycota</taxon>
        <taxon>Pezizomycotina</taxon>
        <taxon>Sordariomycetes</taxon>
        <taxon>Sordariomycetidae</taxon>
        <taxon>Sordariales</taxon>
        <taxon>Chaetomiaceae</taxon>
        <taxon>Chaetomium</taxon>
    </lineage>
</organism>
<dbReference type="EMBL" id="JAGIZQ010000002">
    <property type="protein sequence ID" value="KAH6641328.1"/>
    <property type="molecule type" value="Genomic_DNA"/>
</dbReference>
<proteinExistence type="predicted"/>
<evidence type="ECO:0000313" key="1">
    <source>
        <dbReference type="EMBL" id="KAH6641328.1"/>
    </source>
</evidence>
<name>A0ACB7PJU3_9PEZI</name>
<dbReference type="Proteomes" id="UP000724584">
    <property type="component" value="Unassembled WGS sequence"/>
</dbReference>
<protein>
    <submittedName>
        <fullName evidence="1">Uncharacterized protein</fullName>
    </submittedName>
</protein>
<accession>A0ACB7PJU3</accession>
<reference evidence="1 2" key="1">
    <citation type="journal article" date="2021" name="Nat. Commun.">
        <title>Genetic determinants of endophytism in the Arabidopsis root mycobiome.</title>
        <authorList>
            <person name="Mesny F."/>
            <person name="Miyauchi S."/>
            <person name="Thiergart T."/>
            <person name="Pickel B."/>
            <person name="Atanasova L."/>
            <person name="Karlsson M."/>
            <person name="Huettel B."/>
            <person name="Barry K.W."/>
            <person name="Haridas S."/>
            <person name="Chen C."/>
            <person name="Bauer D."/>
            <person name="Andreopoulos W."/>
            <person name="Pangilinan J."/>
            <person name="LaButti K."/>
            <person name="Riley R."/>
            <person name="Lipzen A."/>
            <person name="Clum A."/>
            <person name="Drula E."/>
            <person name="Henrissat B."/>
            <person name="Kohler A."/>
            <person name="Grigoriev I.V."/>
            <person name="Martin F.M."/>
            <person name="Hacquard S."/>
        </authorList>
    </citation>
    <scope>NUCLEOTIDE SEQUENCE [LARGE SCALE GENOMIC DNA]</scope>
    <source>
        <strain evidence="1 2">MPI-SDFR-AT-0079</strain>
    </source>
</reference>
<sequence>MAEPFPLDEYRWTGHPRKLWRVTHGNSQSRWDHGDLLAADDSRVFHDEAELKEAVEDHINWYSSQPSCFLSVFNDENHAVNWAAQRGRRDPPAYIHEIDTARLPIDTEILDMELLMDKLGIENPYSAHELLFLHRIPSQCIVRSRAVSGTQHETSSSEDTWWQTTIEQEETTGFDFSEFPLYDSDEDYYDSEGLEYGYGWGGYDDRYDSDESAEERNRNDDLLKMIDGLWD</sequence>
<gene>
    <name evidence="1" type="ORF">F5144DRAFT_599974</name>
</gene>
<evidence type="ECO:0000313" key="2">
    <source>
        <dbReference type="Proteomes" id="UP000724584"/>
    </source>
</evidence>
<keyword evidence="2" id="KW-1185">Reference proteome</keyword>